<accession>A0A1G2G6G2</accession>
<organism evidence="2 3">
    <name type="scientific">Candidatus Ryanbacteria bacterium RIFCSPHIGHO2_01_FULL_48_27</name>
    <dbReference type="NCBI Taxonomy" id="1802115"/>
    <lineage>
        <taxon>Bacteria</taxon>
        <taxon>Candidatus Ryaniibacteriota</taxon>
    </lineage>
</organism>
<dbReference type="Proteomes" id="UP000177785">
    <property type="component" value="Unassembled WGS sequence"/>
</dbReference>
<dbReference type="AlphaFoldDB" id="A0A1G2G6G2"/>
<dbReference type="InterPro" id="IPR013879">
    <property type="entry name" value="DUF1761"/>
</dbReference>
<proteinExistence type="predicted"/>
<protein>
    <recommendedName>
        <fullName evidence="4">DUF1761 domain-containing protein</fullName>
    </recommendedName>
</protein>
<gene>
    <name evidence="2" type="ORF">A2756_02675</name>
</gene>
<evidence type="ECO:0008006" key="4">
    <source>
        <dbReference type="Google" id="ProtNLM"/>
    </source>
</evidence>
<sequence length="141" mass="16127">MELNYITILGATIAQFVLGAVWYSPLMFGRWWMEIMEATNLSKEELQKMQKDMAPLYGLQFLLSLVFTFVLAMFIQYLQMAGVGFHAYGVAGWVWLGFIVPTQIAGVVWANTKKKFWAKQIFVMVSYQLVGMMLAAFILSM</sequence>
<keyword evidence="1" id="KW-0472">Membrane</keyword>
<evidence type="ECO:0000313" key="3">
    <source>
        <dbReference type="Proteomes" id="UP000177785"/>
    </source>
</evidence>
<name>A0A1G2G6G2_9BACT</name>
<reference evidence="2 3" key="1">
    <citation type="journal article" date="2016" name="Nat. Commun.">
        <title>Thousands of microbial genomes shed light on interconnected biogeochemical processes in an aquifer system.</title>
        <authorList>
            <person name="Anantharaman K."/>
            <person name="Brown C.T."/>
            <person name="Hug L.A."/>
            <person name="Sharon I."/>
            <person name="Castelle C.J."/>
            <person name="Probst A.J."/>
            <person name="Thomas B.C."/>
            <person name="Singh A."/>
            <person name="Wilkins M.J."/>
            <person name="Karaoz U."/>
            <person name="Brodie E.L."/>
            <person name="Williams K.H."/>
            <person name="Hubbard S.S."/>
            <person name="Banfield J.F."/>
        </authorList>
    </citation>
    <scope>NUCLEOTIDE SEQUENCE [LARGE SCALE GENOMIC DNA]</scope>
</reference>
<keyword evidence="1" id="KW-0812">Transmembrane</keyword>
<evidence type="ECO:0000256" key="1">
    <source>
        <dbReference type="SAM" id="Phobius"/>
    </source>
</evidence>
<evidence type="ECO:0000313" key="2">
    <source>
        <dbReference type="EMBL" id="OGZ45787.1"/>
    </source>
</evidence>
<feature type="transmembrane region" description="Helical" evidence="1">
    <location>
        <begin position="6"/>
        <end position="33"/>
    </location>
</feature>
<dbReference type="STRING" id="1802115.A2756_02675"/>
<comment type="caution">
    <text evidence="2">The sequence shown here is derived from an EMBL/GenBank/DDBJ whole genome shotgun (WGS) entry which is preliminary data.</text>
</comment>
<dbReference type="Pfam" id="PF08570">
    <property type="entry name" value="DUF1761"/>
    <property type="match status" value="1"/>
</dbReference>
<feature type="transmembrane region" description="Helical" evidence="1">
    <location>
        <begin position="121"/>
        <end position="139"/>
    </location>
</feature>
<dbReference type="EMBL" id="MHNL01000005">
    <property type="protein sequence ID" value="OGZ45787.1"/>
    <property type="molecule type" value="Genomic_DNA"/>
</dbReference>
<feature type="transmembrane region" description="Helical" evidence="1">
    <location>
        <begin position="90"/>
        <end position="109"/>
    </location>
</feature>
<feature type="transmembrane region" description="Helical" evidence="1">
    <location>
        <begin position="54"/>
        <end position="78"/>
    </location>
</feature>
<keyword evidence="1" id="KW-1133">Transmembrane helix</keyword>